<dbReference type="EMBL" id="LWBP01000231">
    <property type="protein sequence ID" value="OQP48935.1"/>
    <property type="molecule type" value="Genomic_DNA"/>
</dbReference>
<sequence length="100" mass="11778">MNIIIASPHAEAGKIPESLIRNKFNHLGKIYPRIEYCKVVLRKEKNDVQNSFFIEAIVKVPNKLLFCSDRDTSYETTLDKVLHDIESQLHRHKEKMEEKR</sequence>
<dbReference type="SUPFAM" id="SSF69754">
    <property type="entry name" value="Ribosome binding protein Y (YfiA homologue)"/>
    <property type="match status" value="1"/>
</dbReference>
<dbReference type="AlphaFoldDB" id="A0A1V9ESV2"/>
<dbReference type="Pfam" id="PF02482">
    <property type="entry name" value="Ribosomal_S30AE"/>
    <property type="match status" value="1"/>
</dbReference>
<evidence type="ECO:0000313" key="2">
    <source>
        <dbReference type="Proteomes" id="UP000192276"/>
    </source>
</evidence>
<dbReference type="InterPro" id="IPR003489">
    <property type="entry name" value="RHF/RaiA"/>
</dbReference>
<comment type="caution">
    <text evidence="1">The sequence shown here is derived from an EMBL/GenBank/DDBJ whole genome shotgun (WGS) entry which is preliminary data.</text>
</comment>
<proteinExistence type="predicted"/>
<keyword evidence="2" id="KW-1185">Reference proteome</keyword>
<protein>
    <submittedName>
        <fullName evidence="1">Ribosomal subunit interface protein</fullName>
    </submittedName>
</protein>
<dbReference type="InterPro" id="IPR036567">
    <property type="entry name" value="RHF-like"/>
</dbReference>
<reference evidence="2" key="1">
    <citation type="submission" date="2016-04" db="EMBL/GenBank/DDBJ databases">
        <authorList>
            <person name="Chen L."/>
            <person name="Zhuang W."/>
            <person name="Wang G."/>
        </authorList>
    </citation>
    <scope>NUCLEOTIDE SEQUENCE [LARGE SCALE GENOMIC DNA]</scope>
    <source>
        <strain evidence="2">208</strain>
    </source>
</reference>
<name>A0A1V9ESV2_9BACT</name>
<gene>
    <name evidence="1" type="ORF">A4R26_31330</name>
</gene>
<dbReference type="RefSeq" id="WP_165760472.1">
    <property type="nucleotide sequence ID" value="NZ_LWBP01000231.1"/>
</dbReference>
<dbReference type="NCBIfam" id="TIGR00741">
    <property type="entry name" value="yfiA"/>
    <property type="match status" value="1"/>
</dbReference>
<dbReference type="STRING" id="550983.A4R26_31330"/>
<accession>A0A1V9ESV2</accession>
<dbReference type="Gene3D" id="3.30.160.100">
    <property type="entry name" value="Ribosome hibernation promotion factor-like"/>
    <property type="match status" value="1"/>
</dbReference>
<evidence type="ECO:0000313" key="1">
    <source>
        <dbReference type="EMBL" id="OQP48935.1"/>
    </source>
</evidence>
<organism evidence="1 2">
    <name type="scientific">Niastella populi</name>
    <dbReference type="NCBI Taxonomy" id="550983"/>
    <lineage>
        <taxon>Bacteria</taxon>
        <taxon>Pseudomonadati</taxon>
        <taxon>Bacteroidota</taxon>
        <taxon>Chitinophagia</taxon>
        <taxon>Chitinophagales</taxon>
        <taxon>Chitinophagaceae</taxon>
        <taxon>Niastella</taxon>
    </lineage>
</organism>
<dbReference type="Proteomes" id="UP000192276">
    <property type="component" value="Unassembled WGS sequence"/>
</dbReference>